<dbReference type="Pfam" id="PF23438">
    <property type="entry name" value="DUF7123"/>
    <property type="match status" value="1"/>
</dbReference>
<evidence type="ECO:0000313" key="2">
    <source>
        <dbReference type="EMBL" id="QFU84394.1"/>
    </source>
</evidence>
<dbReference type="AlphaFoldDB" id="A0A5P9P8D8"/>
<dbReference type="InterPro" id="IPR055547">
    <property type="entry name" value="DUF7123"/>
</dbReference>
<proteinExistence type="predicted"/>
<organism evidence="2 3">
    <name type="scientific">Natronorubrum aibiense</name>
    <dbReference type="NCBI Taxonomy" id="348826"/>
    <lineage>
        <taxon>Archaea</taxon>
        <taxon>Methanobacteriati</taxon>
        <taxon>Methanobacteriota</taxon>
        <taxon>Stenosarchaea group</taxon>
        <taxon>Halobacteria</taxon>
        <taxon>Halobacteriales</taxon>
        <taxon>Natrialbaceae</taxon>
        <taxon>Natronorubrum</taxon>
    </lineage>
</organism>
<gene>
    <name evidence="2" type="ORF">GCU68_17760</name>
</gene>
<dbReference type="KEGG" id="nas:GCU68_17760"/>
<geneLocation type="plasmid" evidence="2 3">
    <name>unnamed1</name>
</geneLocation>
<keyword evidence="2" id="KW-0614">Plasmid</keyword>
<protein>
    <recommendedName>
        <fullName evidence="1">DUF7123 domain-containing protein</fullName>
    </recommendedName>
</protein>
<evidence type="ECO:0000313" key="3">
    <source>
        <dbReference type="Proteomes" id="UP000326170"/>
    </source>
</evidence>
<name>A0A5P9P8D8_9EURY</name>
<accession>A0A5P9P8D8</accession>
<reference evidence="2 3" key="1">
    <citation type="journal article" date="2007" name="Int. J. Syst. Evol. Microbiol.">
        <title>Natronorubrum sulfidifaciens sp. nov., an extremely haloalkaliphilic archaeon isolated from Aiding salt lake in Xin-Jiang, China.</title>
        <authorList>
            <person name="Cui H.L."/>
            <person name="Tohty D."/>
            <person name="Liu H.C."/>
            <person name="Liu S.J."/>
            <person name="Oren A."/>
            <person name="Zhou P.J."/>
        </authorList>
    </citation>
    <scope>NUCLEOTIDE SEQUENCE [LARGE SCALE GENOMIC DNA]</scope>
    <source>
        <strain evidence="2 3">7-3</strain>
        <plasmid evidence="2">unnamed1</plasmid>
    </source>
</reference>
<dbReference type="Proteomes" id="UP000326170">
    <property type="component" value="Plasmid unnamed1"/>
</dbReference>
<sequence>MSNISRQTVHAYLVEMASSEPTYLRAREIANDLDASPKAVAQYLSQLQETSSTYRSNSGLLMALLGVIVVVPGETRNTGN</sequence>
<dbReference type="EMBL" id="CP045489">
    <property type="protein sequence ID" value="QFU84394.1"/>
    <property type="molecule type" value="Genomic_DNA"/>
</dbReference>
<keyword evidence="3" id="KW-1185">Reference proteome</keyword>
<evidence type="ECO:0000259" key="1">
    <source>
        <dbReference type="Pfam" id="PF23438"/>
    </source>
</evidence>
<feature type="domain" description="DUF7123" evidence="1">
    <location>
        <begin position="5"/>
        <end position="52"/>
    </location>
</feature>